<dbReference type="PANTHER" id="PTHR23250">
    <property type="entry name" value="DYSFERLIN-RELATED"/>
    <property type="match status" value="1"/>
</dbReference>
<dbReference type="GO" id="GO:0005778">
    <property type="term" value="C:peroxisomal membrane"/>
    <property type="evidence" value="ECO:0007669"/>
    <property type="project" value="UniProtKB-ARBA"/>
</dbReference>
<evidence type="ECO:0000256" key="1">
    <source>
        <dbReference type="SAM" id="MobiDB-lite"/>
    </source>
</evidence>
<evidence type="ECO:0000313" key="3">
    <source>
        <dbReference type="EMBL" id="CDH57005.1"/>
    </source>
</evidence>
<dbReference type="Pfam" id="PF06398">
    <property type="entry name" value="Pex24p"/>
    <property type="match status" value="1"/>
</dbReference>
<feature type="region of interest" description="Disordered" evidence="1">
    <location>
        <begin position="228"/>
        <end position="248"/>
    </location>
</feature>
<evidence type="ECO:0000313" key="4">
    <source>
        <dbReference type="Proteomes" id="UP000027586"/>
    </source>
</evidence>
<dbReference type="InterPro" id="IPR006614">
    <property type="entry name" value="Peroxin/Ferlin"/>
</dbReference>
<organism evidence="3 4">
    <name type="scientific">Lichtheimia corymbifera JMRC:FSU:9682</name>
    <dbReference type="NCBI Taxonomy" id="1263082"/>
    <lineage>
        <taxon>Eukaryota</taxon>
        <taxon>Fungi</taxon>
        <taxon>Fungi incertae sedis</taxon>
        <taxon>Mucoromycota</taxon>
        <taxon>Mucoromycotina</taxon>
        <taxon>Mucoromycetes</taxon>
        <taxon>Mucorales</taxon>
        <taxon>Lichtheimiaceae</taxon>
        <taxon>Lichtheimia</taxon>
    </lineage>
</organism>
<dbReference type="EMBL" id="CBTN010000042">
    <property type="protein sequence ID" value="CDH57005.1"/>
    <property type="molecule type" value="Genomic_DNA"/>
</dbReference>
<feature type="region of interest" description="Disordered" evidence="1">
    <location>
        <begin position="64"/>
        <end position="94"/>
    </location>
</feature>
<dbReference type="InterPro" id="IPR051513">
    <property type="entry name" value="Tectonin_beta-prop"/>
</dbReference>
<dbReference type="OrthoDB" id="72441at2759"/>
<dbReference type="PANTHER" id="PTHR23250:SF1">
    <property type="entry name" value="TECTONIN BETA-PROPELLER REPEAT-CONTAINING PROTEIN 1"/>
    <property type="match status" value="1"/>
</dbReference>
<comment type="caution">
    <text evidence="3">The sequence shown here is derived from an EMBL/GenBank/DDBJ whole genome shotgun (WGS) entry which is preliminary data.</text>
</comment>
<dbReference type="InterPro" id="IPR010482">
    <property type="entry name" value="TECPR1-like_DysF"/>
</dbReference>
<accession>A0A068S4X6</accession>
<dbReference type="AlphaFoldDB" id="A0A068S4X6"/>
<gene>
    <name evidence="3" type="ORF">LCOR_07999.1</name>
</gene>
<proteinExistence type="predicted"/>
<feature type="domain" description="Peroxin/Ferlin" evidence="2">
    <location>
        <begin position="172"/>
        <end position="207"/>
    </location>
</feature>
<evidence type="ECO:0000259" key="2">
    <source>
        <dbReference type="SMART" id="SM00694"/>
    </source>
</evidence>
<name>A0A068S4X6_9FUNG</name>
<keyword evidence="4" id="KW-1185">Reference proteome</keyword>
<dbReference type="Proteomes" id="UP000027586">
    <property type="component" value="Unassembled WGS sequence"/>
</dbReference>
<dbReference type="STRING" id="1263082.A0A068S4X6"/>
<reference evidence="3" key="1">
    <citation type="submission" date="2013-08" db="EMBL/GenBank/DDBJ databases">
        <title>Gene expansion shapes genome architecture in the human pathogen Lichtheimia corymbifera: an evolutionary genomics analysis in the ancient terrestrial Mucorales (Mucoromycotina).</title>
        <authorList>
            <person name="Schwartze V.U."/>
            <person name="Winter S."/>
            <person name="Shelest E."/>
            <person name="Marcet-Houben M."/>
            <person name="Horn F."/>
            <person name="Wehner S."/>
            <person name="Hoffmann K."/>
            <person name="Riege K."/>
            <person name="Sammeth M."/>
            <person name="Nowrousian M."/>
            <person name="Valiante V."/>
            <person name="Linde J."/>
            <person name="Jacobsen I.D."/>
            <person name="Marz M."/>
            <person name="Brakhage A.A."/>
            <person name="Gabaldon T."/>
            <person name="Bocker S."/>
            <person name="Voigt K."/>
        </authorList>
    </citation>
    <scope>NUCLEOTIDE SEQUENCE [LARGE SCALE GENOMIC DNA]</scope>
    <source>
        <strain evidence="3">FSU 9682</strain>
    </source>
</reference>
<dbReference type="VEuPathDB" id="FungiDB:LCOR_07999.1"/>
<sequence>MSTESVVVQGPIFSQHTRGIALLAVKHCVCLSFSPPFMPESPSISDAAAVVRQRSLRVRKTLRDLINKPKPQKQQNNLTLPLPHLPDDQHHESNPSVREEYVYDILYECQRGSWVVGYSSKTLLQFDPNPWCDADMQYTPMDTTTYQLPDPTWQWVTKEWMVDMSGDVDEAGWQYALKFHGAVWHGNYKHFRSFVRRRRWIRLRRRLVPVEKEEQEETNVNEAKLINVDDNDSGFPQSSSSTTSSLQVLDNPQHLKDELAKCRLDRERLRVLGQVVSMGGGTSEQLMRQVQEILDTLQYESSKRQFLEQLFKTRPELGMEEKRALQSLRFYTDTQAILDAF</sequence>
<protein>
    <recommendedName>
        <fullName evidence="2">Peroxin/Ferlin domain-containing protein</fullName>
    </recommendedName>
</protein>
<dbReference type="SMART" id="SM00694">
    <property type="entry name" value="DysFC"/>
    <property type="match status" value="1"/>
</dbReference>
<feature type="compositionally biased region" description="Basic and acidic residues" evidence="1">
    <location>
        <begin position="85"/>
        <end position="94"/>
    </location>
</feature>
<dbReference type="GO" id="GO:0007031">
    <property type="term" value="P:peroxisome organization"/>
    <property type="evidence" value="ECO:0007669"/>
    <property type="project" value="UniProtKB-ARBA"/>
</dbReference>